<evidence type="ECO:0000256" key="5">
    <source>
        <dbReference type="ARBA" id="ARBA00022989"/>
    </source>
</evidence>
<dbReference type="InterPro" id="IPR023408">
    <property type="entry name" value="MscS_beta-dom_sf"/>
</dbReference>
<dbReference type="InterPro" id="IPR049278">
    <property type="entry name" value="MS_channel_C"/>
</dbReference>
<dbReference type="GO" id="GO:0008381">
    <property type="term" value="F:mechanosensitive monoatomic ion channel activity"/>
    <property type="evidence" value="ECO:0007669"/>
    <property type="project" value="UniProtKB-ARBA"/>
</dbReference>
<evidence type="ECO:0000256" key="7">
    <source>
        <dbReference type="SAM" id="Phobius"/>
    </source>
</evidence>
<keyword evidence="3" id="KW-1003">Cell membrane</keyword>
<dbReference type="InterPro" id="IPR011066">
    <property type="entry name" value="MscS_channel_C_sf"/>
</dbReference>
<dbReference type="Pfam" id="PF00924">
    <property type="entry name" value="MS_channel_2nd"/>
    <property type="match status" value="1"/>
</dbReference>
<evidence type="ECO:0000256" key="6">
    <source>
        <dbReference type="ARBA" id="ARBA00023136"/>
    </source>
</evidence>
<dbReference type="InterPro" id="IPR006686">
    <property type="entry name" value="MscS_channel_CS"/>
</dbReference>
<gene>
    <name evidence="11" type="ORF">G3M78_04425</name>
</gene>
<dbReference type="GO" id="GO:0005886">
    <property type="term" value="C:plasma membrane"/>
    <property type="evidence" value="ECO:0007669"/>
    <property type="project" value="UniProtKB-SubCell"/>
</dbReference>
<dbReference type="Pfam" id="PF21082">
    <property type="entry name" value="MS_channel_3rd"/>
    <property type="match status" value="1"/>
</dbReference>
<dbReference type="SUPFAM" id="SSF50182">
    <property type="entry name" value="Sm-like ribonucleoproteins"/>
    <property type="match status" value="1"/>
</dbReference>
<evidence type="ECO:0000259" key="8">
    <source>
        <dbReference type="Pfam" id="PF00924"/>
    </source>
</evidence>
<dbReference type="InterPro" id="IPR006685">
    <property type="entry name" value="MscS_channel_2nd"/>
</dbReference>
<evidence type="ECO:0000259" key="10">
    <source>
        <dbReference type="Pfam" id="PF21088"/>
    </source>
</evidence>
<keyword evidence="4 7" id="KW-0812">Transmembrane</keyword>
<dbReference type="PANTHER" id="PTHR43634:SF2">
    <property type="entry name" value="LOW CONDUCTANCE MECHANOSENSITIVE CHANNEL YNAI"/>
    <property type="match status" value="1"/>
</dbReference>
<dbReference type="AlphaFoldDB" id="A0A7T0C195"/>
<comment type="subcellular location">
    <subcellularLocation>
        <location evidence="1">Cell membrane</location>
        <topology evidence="1">Multi-pass membrane protein</topology>
    </subcellularLocation>
</comment>
<organism evidence="11 12">
    <name type="scientific">Candidatus Nitrohelix vancouverensis</name>
    <dbReference type="NCBI Taxonomy" id="2705534"/>
    <lineage>
        <taxon>Bacteria</taxon>
        <taxon>Pseudomonadati</taxon>
        <taxon>Nitrospinota/Tectimicrobiota group</taxon>
        <taxon>Nitrospinota</taxon>
        <taxon>Nitrospinia</taxon>
        <taxon>Nitrospinales</taxon>
        <taxon>Nitrospinaceae</taxon>
        <taxon>Candidatus Nitrohelix</taxon>
    </lineage>
</organism>
<dbReference type="InterPro" id="IPR011014">
    <property type="entry name" value="MscS_channel_TM-2"/>
</dbReference>
<feature type="domain" description="Mechanosensitive ion channel MscS C-terminal" evidence="9">
    <location>
        <begin position="258"/>
        <end position="341"/>
    </location>
</feature>
<accession>A0A7T0C195</accession>
<evidence type="ECO:0000256" key="2">
    <source>
        <dbReference type="ARBA" id="ARBA00008017"/>
    </source>
</evidence>
<feature type="transmembrane region" description="Helical" evidence="7">
    <location>
        <begin position="159"/>
        <end position="177"/>
    </location>
</feature>
<protein>
    <submittedName>
        <fullName evidence="11">Mechanosensitive ion channel family protein</fullName>
    </submittedName>
</protein>
<dbReference type="Gene3D" id="1.10.287.1260">
    <property type="match status" value="1"/>
</dbReference>
<dbReference type="InterPro" id="IPR049142">
    <property type="entry name" value="MS_channel_1st"/>
</dbReference>
<dbReference type="Pfam" id="PF21088">
    <property type="entry name" value="MS_channel_1st"/>
    <property type="match status" value="1"/>
</dbReference>
<keyword evidence="6 7" id="KW-0472">Membrane</keyword>
<evidence type="ECO:0000259" key="9">
    <source>
        <dbReference type="Pfam" id="PF21082"/>
    </source>
</evidence>
<dbReference type="PANTHER" id="PTHR43634">
    <property type="entry name" value="OW CONDUCTANCE MECHANOSENSITIVE CHANNEL"/>
    <property type="match status" value="1"/>
</dbReference>
<feature type="transmembrane region" description="Helical" evidence="7">
    <location>
        <begin position="57"/>
        <end position="77"/>
    </location>
</feature>
<dbReference type="Gene3D" id="2.30.30.60">
    <property type="match status" value="1"/>
</dbReference>
<dbReference type="Gene3D" id="3.30.70.100">
    <property type="match status" value="1"/>
</dbReference>
<dbReference type="SUPFAM" id="SSF82861">
    <property type="entry name" value="Mechanosensitive channel protein MscS (YggB), transmembrane region"/>
    <property type="match status" value="1"/>
</dbReference>
<feature type="domain" description="Mechanosensitive ion channel MscS" evidence="8">
    <location>
        <begin position="180"/>
        <end position="249"/>
    </location>
</feature>
<evidence type="ECO:0000256" key="4">
    <source>
        <dbReference type="ARBA" id="ARBA00022692"/>
    </source>
</evidence>
<evidence type="ECO:0000256" key="3">
    <source>
        <dbReference type="ARBA" id="ARBA00022475"/>
    </source>
</evidence>
<name>A0A7T0C195_9BACT</name>
<dbReference type="EMBL" id="CP048620">
    <property type="protein sequence ID" value="QPJ64675.1"/>
    <property type="molecule type" value="Genomic_DNA"/>
</dbReference>
<feature type="transmembrane region" description="Helical" evidence="7">
    <location>
        <begin position="18"/>
        <end position="36"/>
    </location>
</feature>
<dbReference type="PROSITE" id="PS01246">
    <property type="entry name" value="UPF0003"/>
    <property type="match status" value="1"/>
</dbReference>
<dbReference type="Proteomes" id="UP000594464">
    <property type="component" value="Chromosome"/>
</dbReference>
<dbReference type="InterPro" id="IPR010920">
    <property type="entry name" value="LSM_dom_sf"/>
</dbReference>
<evidence type="ECO:0000256" key="1">
    <source>
        <dbReference type="ARBA" id="ARBA00004651"/>
    </source>
</evidence>
<keyword evidence="5 7" id="KW-1133">Transmembrane helix</keyword>
<dbReference type="KEGG" id="nva:G3M78_04425"/>
<dbReference type="InterPro" id="IPR045042">
    <property type="entry name" value="YnaI-like"/>
</dbReference>
<comment type="similarity">
    <text evidence="2">Belongs to the MscS (TC 1.A.23) family.</text>
</comment>
<evidence type="ECO:0000313" key="12">
    <source>
        <dbReference type="Proteomes" id="UP000594464"/>
    </source>
</evidence>
<dbReference type="SUPFAM" id="SSF82689">
    <property type="entry name" value="Mechanosensitive channel protein MscS (YggB), C-terminal domain"/>
    <property type="match status" value="1"/>
</dbReference>
<feature type="domain" description="Mechanosensitive ion channel transmembrane helices 2/3" evidence="10">
    <location>
        <begin position="138"/>
        <end position="179"/>
    </location>
</feature>
<proteinExistence type="inferred from homology"/>
<evidence type="ECO:0000313" key="11">
    <source>
        <dbReference type="EMBL" id="QPJ64675.1"/>
    </source>
</evidence>
<reference evidence="12" key="1">
    <citation type="submission" date="2020-02" db="EMBL/GenBank/DDBJ databases">
        <title>Genomic and physiological characterization of two novel Nitrospinaceae genera.</title>
        <authorList>
            <person name="Mueller A.J."/>
            <person name="Jung M.-Y."/>
            <person name="Strachan C.R."/>
            <person name="Herbold C.W."/>
            <person name="Kirkegaard R.H."/>
            <person name="Daims H."/>
        </authorList>
    </citation>
    <scope>NUCLEOTIDE SEQUENCE [LARGE SCALE GENOMIC DNA]</scope>
</reference>
<feature type="transmembrane region" description="Helical" evidence="7">
    <location>
        <begin position="97"/>
        <end position="114"/>
    </location>
</feature>
<sequence>MTELFQKYIPAWVIEQGYVGQVFFVVFVTMLANFMQKRALVRLETKLQKTKMHWDEALVYGVQKPISLIIWVVGLSFAAEIVRKATGAPIFDAVHTIRDAVVIASIGWAIIRFISFTEKSILEEDSSRDRATVEAVSKLLRISVIITATLVGLQTLGYSVSGVLAFGGIGGVAIGFAGKDLLANFFGGLVIYLDRPFATGDWIRSPDRDIEGTVEKIGWRITRIRTFDKRPLYVPNAAFTTISVENPSRMLNRRIFETVGIRYQDAGKMEAITGKVREMLRQHPEIETNNTLIVNFNKFAPSSLDFFVYAFTKTRDWVEYHTIKEELMLKILAIVEEEGAEVAFPTSTLHLGDQEILKSLQQNN</sequence>